<dbReference type="OMA" id="HWYPRRH"/>
<dbReference type="InterPro" id="IPR004045">
    <property type="entry name" value="Glutathione_S-Trfase_N"/>
</dbReference>
<dbReference type="HOGENOM" id="CLU_011226_2_0_1"/>
<name>B4R4C7_DROSI</name>
<dbReference type="Proteomes" id="UP000000304">
    <property type="component" value="Chromosome X"/>
</dbReference>
<reference evidence="8 9" key="1">
    <citation type="journal article" date="2007" name="Nature">
        <title>Evolution of genes and genomes on the Drosophila phylogeny.</title>
        <authorList>
            <consortium name="Drosophila 12 Genomes Consortium"/>
            <person name="Clark A.G."/>
            <person name="Eisen M.B."/>
            <person name="Smith D.R."/>
            <person name="Bergman C.M."/>
            <person name="Oliver B."/>
            <person name="Markow T.A."/>
            <person name="Kaufman T.C."/>
            <person name="Kellis M."/>
            <person name="Gelbart W."/>
            <person name="Iyer V.N."/>
            <person name="Pollard D.A."/>
            <person name="Sackton T.B."/>
            <person name="Larracuente A.M."/>
            <person name="Singh N.D."/>
            <person name="Abad J.P."/>
            <person name="Abt D.N."/>
            <person name="Adryan B."/>
            <person name="Aguade M."/>
            <person name="Akashi H."/>
            <person name="Anderson W.W."/>
            <person name="Aquadro C.F."/>
            <person name="Ardell D.H."/>
            <person name="Arguello R."/>
            <person name="Artieri C.G."/>
            <person name="Barbash D.A."/>
            <person name="Barker D."/>
            <person name="Barsanti P."/>
            <person name="Batterham P."/>
            <person name="Batzoglou S."/>
            <person name="Begun D."/>
            <person name="Bhutkar A."/>
            <person name="Blanco E."/>
            <person name="Bosak S.A."/>
            <person name="Bradley R.K."/>
            <person name="Brand A.D."/>
            <person name="Brent M.R."/>
            <person name="Brooks A.N."/>
            <person name="Brown R.H."/>
            <person name="Butlin R.K."/>
            <person name="Caggese C."/>
            <person name="Calvi B.R."/>
            <person name="Bernardo de Carvalho A."/>
            <person name="Caspi A."/>
            <person name="Castrezana S."/>
            <person name="Celniker S.E."/>
            <person name="Chang J.L."/>
            <person name="Chapple C."/>
            <person name="Chatterji S."/>
            <person name="Chinwalla A."/>
            <person name="Civetta A."/>
            <person name="Clifton S.W."/>
            <person name="Comeron J.M."/>
            <person name="Costello J.C."/>
            <person name="Coyne J.A."/>
            <person name="Daub J."/>
            <person name="David R.G."/>
            <person name="Delcher A.L."/>
            <person name="Delehaunty K."/>
            <person name="Do C.B."/>
            <person name="Ebling H."/>
            <person name="Edwards K."/>
            <person name="Eickbush T."/>
            <person name="Evans J.D."/>
            <person name="Filipski A."/>
            <person name="Findeiss S."/>
            <person name="Freyhult E."/>
            <person name="Fulton L."/>
            <person name="Fulton R."/>
            <person name="Garcia A.C."/>
            <person name="Gardiner A."/>
            <person name="Garfield D.A."/>
            <person name="Garvin B.E."/>
            <person name="Gibson G."/>
            <person name="Gilbert D."/>
            <person name="Gnerre S."/>
            <person name="Godfrey J."/>
            <person name="Good R."/>
            <person name="Gotea V."/>
            <person name="Gravely B."/>
            <person name="Greenberg A.J."/>
            <person name="Griffiths-Jones S."/>
            <person name="Gross S."/>
            <person name="Guigo R."/>
            <person name="Gustafson E.A."/>
            <person name="Haerty W."/>
            <person name="Hahn M.W."/>
            <person name="Halligan D.L."/>
            <person name="Halpern A.L."/>
            <person name="Halter G.M."/>
            <person name="Han M.V."/>
            <person name="Heger A."/>
            <person name="Hillier L."/>
            <person name="Hinrichs A.S."/>
            <person name="Holmes I."/>
            <person name="Hoskins R.A."/>
            <person name="Hubisz M.J."/>
            <person name="Hultmark D."/>
            <person name="Huntley M.A."/>
            <person name="Jaffe D.B."/>
            <person name="Jagadeeshan S."/>
            <person name="Jeck W.R."/>
            <person name="Johnson J."/>
            <person name="Jones C.D."/>
            <person name="Jordan W.C."/>
            <person name="Karpen G.H."/>
            <person name="Kataoka E."/>
            <person name="Keightley P.D."/>
            <person name="Kheradpour P."/>
            <person name="Kirkness E.F."/>
            <person name="Koerich L.B."/>
            <person name="Kristiansen K."/>
            <person name="Kudrna D."/>
            <person name="Kulathinal R.J."/>
            <person name="Kumar S."/>
            <person name="Kwok R."/>
            <person name="Lander E."/>
            <person name="Langley C.H."/>
            <person name="Lapoint R."/>
            <person name="Lazzaro B.P."/>
            <person name="Lee S.J."/>
            <person name="Levesque L."/>
            <person name="Li R."/>
            <person name="Lin C.F."/>
            <person name="Lin M.F."/>
            <person name="Lindblad-Toh K."/>
            <person name="Llopart A."/>
            <person name="Long M."/>
            <person name="Low L."/>
            <person name="Lozovsky E."/>
            <person name="Lu J."/>
            <person name="Luo M."/>
            <person name="Machado C.A."/>
            <person name="Makalowski W."/>
            <person name="Marzo M."/>
            <person name="Matsuda M."/>
            <person name="Matzkin L."/>
            <person name="McAllister B."/>
            <person name="McBride C.S."/>
            <person name="McKernan B."/>
            <person name="McKernan K."/>
            <person name="Mendez-Lago M."/>
            <person name="Minx P."/>
            <person name="Mollenhauer M.U."/>
            <person name="Montooth K."/>
            <person name="Mount S.M."/>
            <person name="Mu X."/>
            <person name="Myers E."/>
            <person name="Negre B."/>
            <person name="Newfeld S."/>
            <person name="Nielsen R."/>
            <person name="Noor M.A."/>
            <person name="O'Grady P."/>
            <person name="Pachter L."/>
            <person name="Papaceit M."/>
            <person name="Parisi M.J."/>
            <person name="Parisi M."/>
            <person name="Parts L."/>
            <person name="Pedersen J.S."/>
            <person name="Pesole G."/>
            <person name="Phillippy A.M."/>
            <person name="Ponting C.P."/>
            <person name="Pop M."/>
            <person name="Porcelli D."/>
            <person name="Powell J.R."/>
            <person name="Prohaska S."/>
            <person name="Pruitt K."/>
            <person name="Puig M."/>
            <person name="Quesneville H."/>
            <person name="Ram K.R."/>
            <person name="Rand D."/>
            <person name="Rasmussen M.D."/>
            <person name="Reed L.K."/>
            <person name="Reenan R."/>
            <person name="Reily A."/>
            <person name="Remington K.A."/>
            <person name="Rieger T.T."/>
            <person name="Ritchie M.G."/>
            <person name="Robin C."/>
            <person name="Rogers Y.H."/>
            <person name="Rohde C."/>
            <person name="Rozas J."/>
            <person name="Rubenfield M.J."/>
            <person name="Ruiz A."/>
            <person name="Russo S."/>
            <person name="Salzberg S.L."/>
            <person name="Sanchez-Gracia A."/>
            <person name="Saranga D.J."/>
            <person name="Sato H."/>
            <person name="Schaeffer S.W."/>
            <person name="Schatz M.C."/>
            <person name="Schlenke T."/>
            <person name="Schwartz R."/>
            <person name="Segarra C."/>
            <person name="Singh R.S."/>
            <person name="Sirot L."/>
            <person name="Sirota M."/>
            <person name="Sisneros N.B."/>
            <person name="Smith C.D."/>
            <person name="Smith T.F."/>
            <person name="Spieth J."/>
            <person name="Stage D.E."/>
            <person name="Stark A."/>
            <person name="Stephan W."/>
            <person name="Strausberg R.L."/>
            <person name="Strempel S."/>
            <person name="Sturgill D."/>
            <person name="Sutton G."/>
            <person name="Sutton G.G."/>
            <person name="Tao W."/>
            <person name="Teichmann S."/>
            <person name="Tobari Y.N."/>
            <person name="Tomimura Y."/>
            <person name="Tsolas J.M."/>
            <person name="Valente V.L."/>
            <person name="Venter E."/>
            <person name="Venter J.C."/>
            <person name="Vicario S."/>
            <person name="Vieira F.G."/>
            <person name="Vilella A.J."/>
            <person name="Villasante A."/>
            <person name="Walenz B."/>
            <person name="Wang J."/>
            <person name="Wasserman M."/>
            <person name="Watts T."/>
            <person name="Wilson D."/>
            <person name="Wilson R.K."/>
            <person name="Wing R.A."/>
            <person name="Wolfner M.F."/>
            <person name="Wong A."/>
            <person name="Wong G.K."/>
            <person name="Wu C.I."/>
            <person name="Wu G."/>
            <person name="Yamamoto D."/>
            <person name="Yang H.P."/>
            <person name="Yang S.P."/>
            <person name="Yorke J.A."/>
            <person name="Yoshida K."/>
            <person name="Zdobnov E."/>
            <person name="Zhang P."/>
            <person name="Zhang Y."/>
            <person name="Zimin A.V."/>
            <person name="Baldwin J."/>
            <person name="Abdouelleil A."/>
            <person name="Abdulkadir J."/>
            <person name="Abebe A."/>
            <person name="Abera B."/>
            <person name="Abreu J."/>
            <person name="Acer S.C."/>
            <person name="Aftuck L."/>
            <person name="Alexander A."/>
            <person name="An P."/>
            <person name="Anderson E."/>
            <person name="Anderson S."/>
            <person name="Arachi H."/>
            <person name="Azer M."/>
            <person name="Bachantsang P."/>
            <person name="Barry A."/>
            <person name="Bayul T."/>
            <person name="Berlin A."/>
            <person name="Bessette D."/>
            <person name="Bloom T."/>
            <person name="Blye J."/>
            <person name="Boguslavskiy L."/>
            <person name="Bonnet C."/>
            <person name="Boukhgalter B."/>
            <person name="Bourzgui I."/>
            <person name="Brown A."/>
            <person name="Cahill P."/>
            <person name="Channer S."/>
            <person name="Cheshatsang Y."/>
            <person name="Chuda L."/>
            <person name="Citroen M."/>
            <person name="Collymore A."/>
            <person name="Cooke P."/>
            <person name="Costello M."/>
            <person name="D'Aco K."/>
            <person name="Daza R."/>
            <person name="De Haan G."/>
            <person name="DeGray S."/>
            <person name="DeMaso C."/>
            <person name="Dhargay N."/>
            <person name="Dooley K."/>
            <person name="Dooley E."/>
            <person name="Doricent M."/>
            <person name="Dorje P."/>
            <person name="Dorjee K."/>
            <person name="Dupes A."/>
            <person name="Elong R."/>
            <person name="Falk J."/>
            <person name="Farina A."/>
            <person name="Faro S."/>
            <person name="Ferguson D."/>
            <person name="Fisher S."/>
            <person name="Foley C.D."/>
            <person name="Franke A."/>
            <person name="Friedrich D."/>
            <person name="Gadbois L."/>
            <person name="Gearin G."/>
            <person name="Gearin C.R."/>
            <person name="Giannoukos G."/>
            <person name="Goode T."/>
            <person name="Graham J."/>
            <person name="Grandbois E."/>
            <person name="Grewal S."/>
            <person name="Gyaltsen K."/>
            <person name="Hafez N."/>
            <person name="Hagos B."/>
            <person name="Hall J."/>
            <person name="Henson C."/>
            <person name="Hollinger A."/>
            <person name="Honan T."/>
            <person name="Huard M.D."/>
            <person name="Hughes L."/>
            <person name="Hurhula B."/>
            <person name="Husby M.E."/>
            <person name="Kamat A."/>
            <person name="Kanga B."/>
            <person name="Kashin S."/>
            <person name="Khazanovich D."/>
            <person name="Kisner P."/>
            <person name="Lance K."/>
            <person name="Lara M."/>
            <person name="Lee W."/>
            <person name="Lennon N."/>
            <person name="Letendre F."/>
            <person name="LeVine R."/>
            <person name="Lipovsky A."/>
            <person name="Liu X."/>
            <person name="Liu J."/>
            <person name="Liu S."/>
            <person name="Lokyitsang T."/>
            <person name="Lokyitsang Y."/>
            <person name="Lubonja R."/>
            <person name="Lui A."/>
            <person name="MacDonald P."/>
            <person name="Magnisalis V."/>
            <person name="Maru K."/>
            <person name="Matthews C."/>
            <person name="McCusker W."/>
            <person name="McDonough S."/>
            <person name="Mehta T."/>
            <person name="Meldrim J."/>
            <person name="Meneus L."/>
            <person name="Mihai O."/>
            <person name="Mihalev A."/>
            <person name="Mihova T."/>
            <person name="Mittelman R."/>
            <person name="Mlenga V."/>
            <person name="Montmayeur A."/>
            <person name="Mulrain L."/>
            <person name="Navidi A."/>
            <person name="Naylor J."/>
            <person name="Negash T."/>
            <person name="Nguyen T."/>
            <person name="Nguyen N."/>
            <person name="Nicol R."/>
            <person name="Norbu C."/>
            <person name="Norbu N."/>
            <person name="Novod N."/>
            <person name="O'Neill B."/>
            <person name="Osman S."/>
            <person name="Markiewicz E."/>
            <person name="Oyono O.L."/>
            <person name="Patti C."/>
            <person name="Phunkhang P."/>
            <person name="Pierre F."/>
            <person name="Priest M."/>
            <person name="Raghuraman S."/>
            <person name="Rege F."/>
            <person name="Reyes R."/>
            <person name="Rise C."/>
            <person name="Rogov P."/>
            <person name="Ross K."/>
            <person name="Ryan E."/>
            <person name="Settipalli S."/>
            <person name="Shea T."/>
            <person name="Sherpa N."/>
            <person name="Shi L."/>
            <person name="Shih D."/>
            <person name="Sparrow T."/>
            <person name="Spaulding J."/>
            <person name="Stalker J."/>
            <person name="Stange-Thomann N."/>
            <person name="Stavropoulos S."/>
            <person name="Stone C."/>
            <person name="Strader C."/>
            <person name="Tesfaye S."/>
            <person name="Thomson T."/>
            <person name="Thoulutsang Y."/>
            <person name="Thoulutsang D."/>
            <person name="Topham K."/>
            <person name="Topping I."/>
            <person name="Tsamla T."/>
            <person name="Vassiliev H."/>
            <person name="Vo A."/>
            <person name="Wangchuk T."/>
            <person name="Wangdi T."/>
            <person name="Weiand M."/>
            <person name="Wilkinson J."/>
            <person name="Wilson A."/>
            <person name="Yadav S."/>
            <person name="Young G."/>
            <person name="Yu Q."/>
            <person name="Zembek L."/>
            <person name="Zhong D."/>
            <person name="Zimmer A."/>
            <person name="Zwirko Z."/>
            <person name="Jaffe D.B."/>
            <person name="Alvarez P."/>
            <person name="Brockman W."/>
            <person name="Butler J."/>
            <person name="Chin C."/>
            <person name="Gnerre S."/>
            <person name="Grabherr M."/>
            <person name="Kleber M."/>
            <person name="Mauceli E."/>
            <person name="MacCallum I."/>
        </authorList>
    </citation>
    <scope>NUCLEOTIDE SEQUENCE [LARGE SCALE GENOMIC DNA]</scope>
    <source>
        <strain evidence="9">white501</strain>
    </source>
</reference>
<proteinExistence type="inferred from homology"/>
<dbReference type="InterPro" id="IPR051369">
    <property type="entry name" value="GST_Theta"/>
</dbReference>
<dbReference type="SFLD" id="SFLDS00019">
    <property type="entry name" value="Glutathione_Transferase_(cytos"/>
    <property type="match status" value="1"/>
</dbReference>
<dbReference type="PANTHER" id="PTHR43917:SF8">
    <property type="entry name" value="GH16740P-RELATED"/>
    <property type="match status" value="1"/>
</dbReference>
<dbReference type="EMBL" id="CM000366">
    <property type="protein sequence ID" value="EDX17829.1"/>
    <property type="molecule type" value="Genomic_DNA"/>
</dbReference>
<protein>
    <submittedName>
        <fullName evidence="8">GD17126</fullName>
    </submittedName>
</protein>
<dbReference type="PROSITE" id="PS50405">
    <property type="entry name" value="GST_CTER"/>
    <property type="match status" value="1"/>
</dbReference>
<dbReference type="OrthoDB" id="422574at2759"/>
<evidence type="ECO:0000313" key="9">
    <source>
        <dbReference type="Proteomes" id="UP000000304"/>
    </source>
</evidence>
<dbReference type="Pfam" id="PF14497">
    <property type="entry name" value="GST_C_3"/>
    <property type="match status" value="1"/>
</dbReference>
<dbReference type="InterPro" id="IPR036282">
    <property type="entry name" value="Glutathione-S-Trfase_C_sf"/>
</dbReference>
<dbReference type="SUPFAM" id="SSF47616">
    <property type="entry name" value="GST C-terminal domain-like"/>
    <property type="match status" value="1"/>
</dbReference>
<dbReference type="STRING" id="7240.B4R4C7"/>
<sequence>MSQPLKFYFDFLNQSSRALYILLEASKIPFEAIPISMLKDKIKRNPESNVRIPPNPIWYALQMVIYEWAYRFAKQSVVFKLSSQRSYKVIGEHLTGEFRDNVNRFRKLPAITDHGYQLSENVAIFRHLAREKLVPEHWYPRRHLGRSRIDEYLAWQQTNMGVATTEYFQQKWLVPYLQKTRPADNAVNLASKQLEHTLNEFEQLFLNSRKFMMGDNISYADLSAICEIDQPKSIGYNAFQNRNKLARWYETVREELGPHYKEVLGEFEAKLKGSGSGQQQGVAQAVKQ</sequence>
<dbReference type="InterPro" id="IPR010987">
    <property type="entry name" value="Glutathione-S-Trfase_C-like"/>
</dbReference>
<dbReference type="Gene3D" id="3.40.30.10">
    <property type="entry name" value="Glutaredoxin"/>
    <property type="match status" value="1"/>
</dbReference>
<dbReference type="PANTHER" id="PTHR43917">
    <property type="match status" value="1"/>
</dbReference>
<accession>B4R4C7</accession>
<evidence type="ECO:0000256" key="2">
    <source>
        <dbReference type="ARBA" id="ARBA00009899"/>
    </source>
</evidence>
<evidence type="ECO:0000256" key="1">
    <source>
        <dbReference type="ARBA" id="ARBA00004496"/>
    </source>
</evidence>
<evidence type="ECO:0000259" key="7">
    <source>
        <dbReference type="PROSITE" id="PS50405"/>
    </source>
</evidence>
<dbReference type="SUPFAM" id="SSF52833">
    <property type="entry name" value="Thioredoxin-like"/>
    <property type="match status" value="1"/>
</dbReference>
<dbReference type="GO" id="GO:0005737">
    <property type="term" value="C:cytoplasm"/>
    <property type="evidence" value="ECO:0007669"/>
    <property type="project" value="UniProtKB-SubCell"/>
</dbReference>
<comment type="catalytic activity">
    <reaction evidence="5">
        <text>RX + glutathione = an S-substituted glutathione + a halide anion + H(+)</text>
        <dbReference type="Rhea" id="RHEA:16437"/>
        <dbReference type="ChEBI" id="CHEBI:15378"/>
        <dbReference type="ChEBI" id="CHEBI:16042"/>
        <dbReference type="ChEBI" id="CHEBI:17792"/>
        <dbReference type="ChEBI" id="CHEBI:57925"/>
        <dbReference type="ChEBI" id="CHEBI:90779"/>
        <dbReference type="EC" id="2.5.1.18"/>
    </reaction>
</comment>
<dbReference type="Gene3D" id="1.20.1050.10">
    <property type="match status" value="1"/>
</dbReference>
<dbReference type="GO" id="GO:0004364">
    <property type="term" value="F:glutathione transferase activity"/>
    <property type="evidence" value="ECO:0007669"/>
    <property type="project" value="UniProtKB-EC"/>
</dbReference>
<keyword evidence="3" id="KW-0963">Cytoplasm</keyword>
<keyword evidence="4" id="KW-0808">Transferase</keyword>
<evidence type="ECO:0000259" key="6">
    <source>
        <dbReference type="PROSITE" id="PS50404"/>
    </source>
</evidence>
<dbReference type="PhylomeDB" id="B4R4C7"/>
<keyword evidence="9" id="KW-1185">Reference proteome</keyword>
<feature type="domain" description="GST C-terminal" evidence="7">
    <location>
        <begin position="142"/>
        <end position="288"/>
    </location>
</feature>
<dbReference type="FunFam" id="1.20.1050.10:FF:000039">
    <property type="entry name" value="Glutathione S-transferase theta-1"/>
    <property type="match status" value="1"/>
</dbReference>
<evidence type="ECO:0000256" key="4">
    <source>
        <dbReference type="ARBA" id="ARBA00022679"/>
    </source>
</evidence>
<dbReference type="InterPro" id="IPR004046">
    <property type="entry name" value="GST_C"/>
</dbReference>
<evidence type="ECO:0000256" key="3">
    <source>
        <dbReference type="ARBA" id="ARBA00022490"/>
    </source>
</evidence>
<gene>
    <name evidence="8" type="primary">Dsim\GD17126</name>
    <name evidence="8" type="ORF">Dsim_GD17126</name>
</gene>
<dbReference type="InterPro" id="IPR040079">
    <property type="entry name" value="Glutathione_S-Trfase"/>
</dbReference>
<dbReference type="CDD" id="cd03183">
    <property type="entry name" value="GST_C_Theta"/>
    <property type="match status" value="1"/>
</dbReference>
<dbReference type="PROSITE" id="PS50404">
    <property type="entry name" value="GST_NTER"/>
    <property type="match status" value="1"/>
</dbReference>
<comment type="similarity">
    <text evidence="2">Belongs to the GST superfamily. Theta family.</text>
</comment>
<evidence type="ECO:0000313" key="8">
    <source>
        <dbReference type="EMBL" id="EDX17829.1"/>
    </source>
</evidence>
<organism evidence="8 9">
    <name type="scientific">Drosophila simulans</name>
    <name type="common">Fruit fly</name>
    <dbReference type="NCBI Taxonomy" id="7240"/>
    <lineage>
        <taxon>Eukaryota</taxon>
        <taxon>Metazoa</taxon>
        <taxon>Ecdysozoa</taxon>
        <taxon>Arthropoda</taxon>
        <taxon>Hexapoda</taxon>
        <taxon>Insecta</taxon>
        <taxon>Pterygota</taxon>
        <taxon>Neoptera</taxon>
        <taxon>Endopterygota</taxon>
        <taxon>Diptera</taxon>
        <taxon>Brachycera</taxon>
        <taxon>Muscomorpha</taxon>
        <taxon>Ephydroidea</taxon>
        <taxon>Drosophilidae</taxon>
        <taxon>Drosophila</taxon>
        <taxon>Sophophora</taxon>
    </lineage>
</organism>
<dbReference type="AlphaFoldDB" id="B4R4C7"/>
<dbReference type="InterPro" id="IPR036249">
    <property type="entry name" value="Thioredoxin-like_sf"/>
</dbReference>
<dbReference type="InterPro" id="IPR040077">
    <property type="entry name" value="GST_C_Theta"/>
</dbReference>
<feature type="domain" description="GST N-terminal" evidence="6">
    <location>
        <begin position="3"/>
        <end position="136"/>
    </location>
</feature>
<evidence type="ECO:0000256" key="5">
    <source>
        <dbReference type="ARBA" id="ARBA00047960"/>
    </source>
</evidence>
<comment type="subcellular location">
    <subcellularLocation>
        <location evidence="1">Cytoplasm</location>
    </subcellularLocation>
</comment>